<dbReference type="AlphaFoldDB" id="A0AA91I6D9"/>
<dbReference type="RefSeq" id="WP_064027017.1">
    <property type="nucleotide sequence ID" value="NZ_CP023669.1"/>
</dbReference>
<dbReference type="EMBL" id="LUUL01000070">
    <property type="protein sequence ID" value="OAI26512.1"/>
    <property type="molecule type" value="Genomic_DNA"/>
</dbReference>
<evidence type="ECO:0000313" key="1">
    <source>
        <dbReference type="EMBL" id="OAI26512.1"/>
    </source>
</evidence>
<sequence>MTDANTQTPTLTIGDKTHPIDSLSDLAKAQLANLQIVDAEIQRLQQQLGIAQVARETFLATLQTEFAKLG</sequence>
<dbReference type="Pfam" id="PF20045">
    <property type="entry name" value="DUF6447"/>
    <property type="match status" value="1"/>
</dbReference>
<keyword evidence="2" id="KW-1185">Reference proteome</keyword>
<protein>
    <submittedName>
        <fullName evidence="1">Uncharacterized protein</fullName>
    </submittedName>
</protein>
<evidence type="ECO:0000313" key="2">
    <source>
        <dbReference type="Proteomes" id="UP000077734"/>
    </source>
</evidence>
<organism evidence="1 2">
    <name type="scientific">Methylomonas koyamae</name>
    <dbReference type="NCBI Taxonomy" id="702114"/>
    <lineage>
        <taxon>Bacteria</taxon>
        <taxon>Pseudomonadati</taxon>
        <taxon>Pseudomonadota</taxon>
        <taxon>Gammaproteobacteria</taxon>
        <taxon>Methylococcales</taxon>
        <taxon>Methylococcaceae</taxon>
        <taxon>Methylomonas</taxon>
    </lineage>
</organism>
<dbReference type="Proteomes" id="UP000077734">
    <property type="component" value="Unassembled WGS sequence"/>
</dbReference>
<gene>
    <name evidence="1" type="ORF">A1356_11200</name>
</gene>
<proteinExistence type="predicted"/>
<comment type="caution">
    <text evidence="1">The sequence shown here is derived from an EMBL/GenBank/DDBJ whole genome shotgun (WGS) entry which is preliminary data.</text>
</comment>
<reference evidence="1 2" key="1">
    <citation type="submission" date="2016-03" db="EMBL/GenBank/DDBJ databases">
        <authorList>
            <person name="Heylen K."/>
            <person name="De Vos P."/>
            <person name="Vekeman B."/>
        </authorList>
    </citation>
    <scope>NUCLEOTIDE SEQUENCE [LARGE SCALE GENOMIC DNA]</scope>
    <source>
        <strain evidence="1 2">R-49807</strain>
    </source>
</reference>
<name>A0AA91I6D9_9GAMM</name>
<dbReference type="InterPro" id="IPR045615">
    <property type="entry name" value="DUF6447"/>
</dbReference>
<accession>A0AA91I6D9</accession>